<protein>
    <recommendedName>
        <fullName evidence="2">Enhanced disease resistance 4-like N-terminal domain-containing protein</fullName>
    </recommendedName>
</protein>
<dbReference type="EMBL" id="CM007902">
    <property type="protein sequence ID" value="OTG01251.1"/>
    <property type="molecule type" value="Genomic_DNA"/>
</dbReference>
<dbReference type="Pfam" id="PF22910">
    <property type="entry name" value="EDR4-like_1st"/>
    <property type="match status" value="1"/>
</dbReference>
<organism evidence="3 4">
    <name type="scientific">Helianthus annuus</name>
    <name type="common">Common sunflower</name>
    <dbReference type="NCBI Taxonomy" id="4232"/>
    <lineage>
        <taxon>Eukaryota</taxon>
        <taxon>Viridiplantae</taxon>
        <taxon>Streptophyta</taxon>
        <taxon>Embryophyta</taxon>
        <taxon>Tracheophyta</taxon>
        <taxon>Spermatophyta</taxon>
        <taxon>Magnoliopsida</taxon>
        <taxon>eudicotyledons</taxon>
        <taxon>Gunneridae</taxon>
        <taxon>Pentapetalae</taxon>
        <taxon>asterids</taxon>
        <taxon>campanulids</taxon>
        <taxon>Asterales</taxon>
        <taxon>Asteraceae</taxon>
        <taxon>Asteroideae</taxon>
        <taxon>Heliantheae alliance</taxon>
        <taxon>Heliantheae</taxon>
        <taxon>Helianthus</taxon>
    </lineage>
</organism>
<dbReference type="AlphaFoldDB" id="A0A251SUN0"/>
<sequence>MLYMLCVIRDQHLDTTKTDIRWEAISKLGNNWLFVEFLRSEVNDIRSRKNPTSTLVQITPEGIPLWSSTSRSVVKCPRCVGVLPESPNVSVYKSKKRNKSNVDTTPQRLDEGSSGKQVENVLLIKKLARTQNQQSLINSIDVSVQNSDHNDLNASNKD</sequence>
<keyword evidence="4" id="KW-1185">Reference proteome</keyword>
<dbReference type="Proteomes" id="UP000215914">
    <property type="component" value="Chromosome 13"/>
</dbReference>
<gene>
    <name evidence="3" type="ORF">HannXRQ_Chr13g0400051</name>
</gene>
<evidence type="ECO:0000259" key="2">
    <source>
        <dbReference type="Pfam" id="PF22910"/>
    </source>
</evidence>
<reference evidence="4" key="1">
    <citation type="journal article" date="2017" name="Nature">
        <title>The sunflower genome provides insights into oil metabolism, flowering and Asterid evolution.</title>
        <authorList>
            <person name="Badouin H."/>
            <person name="Gouzy J."/>
            <person name="Grassa C.J."/>
            <person name="Murat F."/>
            <person name="Staton S.E."/>
            <person name="Cottret L."/>
            <person name="Lelandais-Briere C."/>
            <person name="Owens G.L."/>
            <person name="Carrere S."/>
            <person name="Mayjonade B."/>
            <person name="Legrand L."/>
            <person name="Gill N."/>
            <person name="Kane N.C."/>
            <person name="Bowers J.E."/>
            <person name="Hubner S."/>
            <person name="Bellec A."/>
            <person name="Berard A."/>
            <person name="Berges H."/>
            <person name="Blanchet N."/>
            <person name="Boniface M.C."/>
            <person name="Brunel D."/>
            <person name="Catrice O."/>
            <person name="Chaidir N."/>
            <person name="Claudel C."/>
            <person name="Donnadieu C."/>
            <person name="Faraut T."/>
            <person name="Fievet G."/>
            <person name="Helmstetter N."/>
            <person name="King M."/>
            <person name="Knapp S.J."/>
            <person name="Lai Z."/>
            <person name="Le Paslier M.C."/>
            <person name="Lippi Y."/>
            <person name="Lorenzon L."/>
            <person name="Mandel J.R."/>
            <person name="Marage G."/>
            <person name="Marchand G."/>
            <person name="Marquand E."/>
            <person name="Bret-Mestries E."/>
            <person name="Morien E."/>
            <person name="Nambeesan S."/>
            <person name="Nguyen T."/>
            <person name="Pegot-Espagnet P."/>
            <person name="Pouilly N."/>
            <person name="Raftis F."/>
            <person name="Sallet E."/>
            <person name="Schiex T."/>
            <person name="Thomas J."/>
            <person name="Vandecasteele C."/>
            <person name="Vares D."/>
            <person name="Vear F."/>
            <person name="Vautrin S."/>
            <person name="Crespi M."/>
            <person name="Mangin B."/>
            <person name="Burke J.M."/>
            <person name="Salse J."/>
            <person name="Munos S."/>
            <person name="Vincourt P."/>
            <person name="Rieseberg L.H."/>
            <person name="Langlade N.B."/>
        </authorList>
    </citation>
    <scope>NUCLEOTIDE SEQUENCE [LARGE SCALE GENOMIC DNA]</scope>
    <source>
        <strain evidence="4">cv. SF193</strain>
    </source>
</reference>
<accession>A0A251SUN0</accession>
<proteinExistence type="predicted"/>
<dbReference type="InterPro" id="IPR055126">
    <property type="entry name" value="EDR4-like_N"/>
</dbReference>
<dbReference type="InParanoid" id="A0A251SUN0"/>
<evidence type="ECO:0000256" key="1">
    <source>
        <dbReference type="SAM" id="MobiDB-lite"/>
    </source>
</evidence>
<feature type="domain" description="Enhanced disease resistance 4-like N-terminal" evidence="2">
    <location>
        <begin position="73"/>
        <end position="93"/>
    </location>
</feature>
<evidence type="ECO:0000313" key="4">
    <source>
        <dbReference type="Proteomes" id="UP000215914"/>
    </source>
</evidence>
<feature type="region of interest" description="Disordered" evidence="1">
    <location>
        <begin position="91"/>
        <end position="114"/>
    </location>
</feature>
<name>A0A251SUN0_HELAN</name>
<evidence type="ECO:0000313" key="3">
    <source>
        <dbReference type="EMBL" id="OTG01251.1"/>
    </source>
</evidence>